<accession>A0A6A3DPN5</accession>
<dbReference type="Proteomes" id="UP000433483">
    <property type="component" value="Unassembled WGS sequence"/>
</dbReference>
<sequence>MALRKDGKPAHMLTDSAPPPTQQAGTQDAAREPAPTKKTGAEGAGGEDAVAVPEMKKSPSGLKRREPSSCAGAPKKKRLAFAIARASMELAHSSSEASVSEEEPYD</sequence>
<proteinExistence type="predicted"/>
<dbReference type="EMBL" id="QXFZ01003412">
    <property type="protein sequence ID" value="KAE9069244.1"/>
    <property type="molecule type" value="Genomic_DNA"/>
</dbReference>
<dbReference type="EMBL" id="QXGF01003370">
    <property type="protein sequence ID" value="KAE8921727.1"/>
    <property type="molecule type" value="Genomic_DNA"/>
</dbReference>
<dbReference type="AlphaFoldDB" id="A0A6A3DPN5"/>
<protein>
    <submittedName>
        <fullName evidence="2">Uncharacterized protein</fullName>
    </submittedName>
</protein>
<dbReference type="Proteomes" id="UP000441208">
    <property type="component" value="Unassembled WGS sequence"/>
</dbReference>
<keyword evidence="8" id="KW-1185">Reference proteome</keyword>
<reference evidence="7 8" key="1">
    <citation type="submission" date="2018-08" db="EMBL/GenBank/DDBJ databases">
        <title>Genomic investigation of the strawberry pathogen Phytophthora fragariae indicates pathogenicity is determined by transcriptional variation in three key races.</title>
        <authorList>
            <person name="Adams T.M."/>
            <person name="Armitage A.D."/>
            <person name="Sobczyk M.K."/>
            <person name="Bates H.J."/>
            <person name="Dunwell J.M."/>
            <person name="Nellist C.F."/>
            <person name="Harrison R.J."/>
        </authorList>
    </citation>
    <scope>NUCLEOTIDE SEQUENCE [LARGE SCALE GENOMIC DNA]</scope>
    <source>
        <strain evidence="6 9">BC-1</strain>
        <strain evidence="5 8">NOV-27</strain>
        <strain evidence="4 10">NOV-71</strain>
        <strain evidence="2 7">NOV-9</strain>
        <strain evidence="3 11">SCRP245</strain>
    </source>
</reference>
<evidence type="ECO:0000313" key="5">
    <source>
        <dbReference type="EMBL" id="KAE9170977.1"/>
    </source>
</evidence>
<evidence type="ECO:0000313" key="10">
    <source>
        <dbReference type="Proteomes" id="UP000441208"/>
    </source>
</evidence>
<gene>
    <name evidence="6" type="ORF">PF002_g27997</name>
    <name evidence="5" type="ORF">PF005_g27339</name>
    <name evidence="4" type="ORF">PF007_g27393</name>
    <name evidence="2" type="ORF">PF009_g27999</name>
    <name evidence="3" type="ORF">PF011_g26944</name>
</gene>
<evidence type="ECO:0000313" key="8">
    <source>
        <dbReference type="Proteomes" id="UP000433483"/>
    </source>
</evidence>
<evidence type="ECO:0000256" key="1">
    <source>
        <dbReference type="SAM" id="MobiDB-lite"/>
    </source>
</evidence>
<comment type="caution">
    <text evidence="2">The sequence shown here is derived from an EMBL/GenBank/DDBJ whole genome shotgun (WGS) entry which is preliminary data.</text>
</comment>
<dbReference type="Proteomes" id="UP000440367">
    <property type="component" value="Unassembled WGS sequence"/>
</dbReference>
<name>A0A6A3DPN5_9STRA</name>
<dbReference type="EMBL" id="QXFW01003729">
    <property type="protein sequence ID" value="KAE8969077.1"/>
    <property type="molecule type" value="Genomic_DNA"/>
</dbReference>
<feature type="region of interest" description="Disordered" evidence="1">
    <location>
        <begin position="1"/>
        <end position="75"/>
    </location>
</feature>
<evidence type="ECO:0000313" key="6">
    <source>
        <dbReference type="EMBL" id="KAE9178748.1"/>
    </source>
</evidence>
<evidence type="ECO:0000313" key="7">
    <source>
        <dbReference type="Proteomes" id="UP000429523"/>
    </source>
</evidence>
<organism evidence="2 7">
    <name type="scientific">Phytophthora fragariae</name>
    <dbReference type="NCBI Taxonomy" id="53985"/>
    <lineage>
        <taxon>Eukaryota</taxon>
        <taxon>Sar</taxon>
        <taxon>Stramenopiles</taxon>
        <taxon>Oomycota</taxon>
        <taxon>Peronosporomycetes</taxon>
        <taxon>Peronosporales</taxon>
        <taxon>Peronosporaceae</taxon>
        <taxon>Phytophthora</taxon>
    </lineage>
</organism>
<dbReference type="EMBL" id="QXGD01003313">
    <property type="protein sequence ID" value="KAE9178748.1"/>
    <property type="molecule type" value="Genomic_DNA"/>
</dbReference>
<evidence type="ECO:0000313" key="9">
    <source>
        <dbReference type="Proteomes" id="UP000440367"/>
    </source>
</evidence>
<evidence type="ECO:0000313" key="4">
    <source>
        <dbReference type="EMBL" id="KAE9069244.1"/>
    </source>
</evidence>
<evidence type="ECO:0000313" key="2">
    <source>
        <dbReference type="EMBL" id="KAE8921727.1"/>
    </source>
</evidence>
<evidence type="ECO:0000313" key="3">
    <source>
        <dbReference type="EMBL" id="KAE8969077.1"/>
    </source>
</evidence>
<dbReference type="Proteomes" id="UP000429523">
    <property type="component" value="Unassembled WGS sequence"/>
</dbReference>
<dbReference type="Proteomes" id="UP000460718">
    <property type="component" value="Unassembled WGS sequence"/>
</dbReference>
<evidence type="ECO:0000313" key="11">
    <source>
        <dbReference type="Proteomes" id="UP000460718"/>
    </source>
</evidence>
<dbReference type="EMBL" id="QXGB01003403">
    <property type="protein sequence ID" value="KAE9170977.1"/>
    <property type="molecule type" value="Genomic_DNA"/>
</dbReference>
<dbReference type="OrthoDB" id="10381218at2759"/>